<feature type="transmembrane region" description="Helical" evidence="1">
    <location>
        <begin position="15"/>
        <end position="41"/>
    </location>
</feature>
<keyword evidence="3" id="KW-1185">Reference proteome</keyword>
<reference evidence="2" key="1">
    <citation type="submission" date="2021-03" db="EMBL/GenBank/DDBJ databases">
        <title>Leucobacter chromiisoli sp. nov., isolated from chromium-containing soil of chemical plant.</title>
        <authorList>
            <person name="Xu Z."/>
        </authorList>
    </citation>
    <scope>NUCLEOTIDE SEQUENCE</scope>
    <source>
        <strain evidence="2">S27</strain>
    </source>
</reference>
<gene>
    <name evidence="2" type="ORF">J4H92_14305</name>
</gene>
<feature type="transmembrane region" description="Helical" evidence="1">
    <location>
        <begin position="95"/>
        <end position="117"/>
    </location>
</feature>
<evidence type="ECO:0000313" key="3">
    <source>
        <dbReference type="Proteomes" id="UP000664382"/>
    </source>
</evidence>
<feature type="transmembrane region" description="Helical" evidence="1">
    <location>
        <begin position="129"/>
        <end position="147"/>
    </location>
</feature>
<feature type="transmembrane region" description="Helical" evidence="1">
    <location>
        <begin position="191"/>
        <end position="215"/>
    </location>
</feature>
<dbReference type="Proteomes" id="UP000664382">
    <property type="component" value="Unassembled WGS sequence"/>
</dbReference>
<dbReference type="AlphaFoldDB" id="A0A939MLT9"/>
<sequence>MNTESVRDRPRGGRILAAAIVLAVGSMLLLASLLAAIPMLLNHFADMWNGFGDISTFRLPFDQDPDTPDPASTATYSGVLLSSAQPLTLPRILQLGHTALTLLVVIAGSLAAILLAIRLLQRRPFARHLRWSLIVFGLLVVVLATVGPQLDALAVDVAAKELGYPIYQDVSTGELTAATPDSIMLNLWDPIWVVGRFELILLLVGGTVALIGFLVSDGERLQRDSEGLV</sequence>
<keyword evidence="1" id="KW-0472">Membrane</keyword>
<accession>A0A939MLT9</accession>
<keyword evidence="1" id="KW-0812">Transmembrane</keyword>
<name>A0A939MLT9_9MICO</name>
<dbReference type="EMBL" id="JAGDYM010000017">
    <property type="protein sequence ID" value="MBO1903113.1"/>
    <property type="molecule type" value="Genomic_DNA"/>
</dbReference>
<dbReference type="RefSeq" id="WP_208098864.1">
    <property type="nucleotide sequence ID" value="NZ_JAGDYM010000017.1"/>
</dbReference>
<organism evidence="2 3">
    <name type="scientific">Leucobacter weissii</name>
    <dbReference type="NCBI Taxonomy" id="1983706"/>
    <lineage>
        <taxon>Bacteria</taxon>
        <taxon>Bacillati</taxon>
        <taxon>Actinomycetota</taxon>
        <taxon>Actinomycetes</taxon>
        <taxon>Micrococcales</taxon>
        <taxon>Microbacteriaceae</taxon>
        <taxon>Leucobacter</taxon>
    </lineage>
</organism>
<keyword evidence="1" id="KW-1133">Transmembrane helix</keyword>
<evidence type="ECO:0000313" key="2">
    <source>
        <dbReference type="EMBL" id="MBO1903113.1"/>
    </source>
</evidence>
<comment type="caution">
    <text evidence="2">The sequence shown here is derived from an EMBL/GenBank/DDBJ whole genome shotgun (WGS) entry which is preliminary data.</text>
</comment>
<evidence type="ECO:0000256" key="1">
    <source>
        <dbReference type="SAM" id="Phobius"/>
    </source>
</evidence>
<protein>
    <submittedName>
        <fullName evidence="2">Uncharacterized protein</fullName>
    </submittedName>
</protein>
<proteinExistence type="predicted"/>